<dbReference type="SUPFAM" id="SSF51658">
    <property type="entry name" value="Xylose isomerase-like"/>
    <property type="match status" value="1"/>
</dbReference>
<evidence type="ECO:0000256" key="5">
    <source>
        <dbReference type="ARBA" id="ARBA00012927"/>
    </source>
</evidence>
<reference evidence="10 11" key="1">
    <citation type="submission" date="2017-05" db="EMBL/GenBank/DDBJ databases">
        <authorList>
            <person name="Varghese N."/>
            <person name="Submissions S."/>
        </authorList>
    </citation>
    <scope>NUCLEOTIDE SEQUENCE [LARGE SCALE GENOMIC DNA]</scope>
    <source>
        <strain evidence="10 11">DSM 21342</strain>
    </source>
</reference>
<dbReference type="InterPro" id="IPR004628">
    <property type="entry name" value="Man_deHydtase"/>
</dbReference>
<dbReference type="Gene3D" id="3.20.20.150">
    <property type="entry name" value="Divalent-metal-dependent TIM barrel enzymes"/>
    <property type="match status" value="1"/>
</dbReference>
<dbReference type="GO" id="GO:0008927">
    <property type="term" value="F:mannonate dehydratase activity"/>
    <property type="evidence" value="ECO:0007669"/>
    <property type="project" value="UniProtKB-UniRule"/>
</dbReference>
<keyword evidence="8 9" id="KW-0456">Lyase</keyword>
<dbReference type="GO" id="GO:0042840">
    <property type="term" value="P:D-glucuronate catabolic process"/>
    <property type="evidence" value="ECO:0007669"/>
    <property type="project" value="TreeGrafter"/>
</dbReference>
<comment type="pathway">
    <text evidence="3 9">Carbohydrate metabolism; pentose and glucuronate interconversion.</text>
</comment>
<comment type="catalytic activity">
    <reaction evidence="1 9">
        <text>D-mannonate = 2-dehydro-3-deoxy-D-gluconate + H2O</text>
        <dbReference type="Rhea" id="RHEA:20097"/>
        <dbReference type="ChEBI" id="CHEBI:15377"/>
        <dbReference type="ChEBI" id="CHEBI:17767"/>
        <dbReference type="ChEBI" id="CHEBI:57990"/>
        <dbReference type="EC" id="4.2.1.8"/>
    </reaction>
</comment>
<evidence type="ECO:0000256" key="9">
    <source>
        <dbReference type="HAMAP-Rule" id="MF_00106"/>
    </source>
</evidence>
<dbReference type="EC" id="4.2.1.8" evidence="5 9"/>
<dbReference type="EMBL" id="FXSZ01000004">
    <property type="protein sequence ID" value="SMO60078.1"/>
    <property type="molecule type" value="Genomic_DNA"/>
</dbReference>
<dbReference type="NCBIfam" id="NF003027">
    <property type="entry name" value="PRK03906.1"/>
    <property type="match status" value="1"/>
</dbReference>
<dbReference type="PANTHER" id="PTHR30387">
    <property type="entry name" value="MANNONATE DEHYDRATASE"/>
    <property type="match status" value="1"/>
</dbReference>
<evidence type="ECO:0000256" key="2">
    <source>
        <dbReference type="ARBA" id="ARBA00002713"/>
    </source>
</evidence>
<dbReference type="PIRSF" id="PIRSF016049">
    <property type="entry name" value="Man_dehyd"/>
    <property type="match status" value="1"/>
</dbReference>
<evidence type="ECO:0000256" key="1">
    <source>
        <dbReference type="ARBA" id="ARBA00001794"/>
    </source>
</evidence>
<evidence type="ECO:0000256" key="8">
    <source>
        <dbReference type="ARBA" id="ARBA00023239"/>
    </source>
</evidence>
<evidence type="ECO:0000256" key="3">
    <source>
        <dbReference type="ARBA" id="ARBA00004892"/>
    </source>
</evidence>
<dbReference type="UniPathway" id="UPA00246"/>
<dbReference type="Proteomes" id="UP000315971">
    <property type="component" value="Unassembled WGS sequence"/>
</dbReference>
<gene>
    <name evidence="9" type="primary">uxuA</name>
    <name evidence="10" type="ORF">SAMN06265350_104165</name>
</gene>
<dbReference type="NCBIfam" id="TIGR00695">
    <property type="entry name" value="uxuA"/>
    <property type="match status" value="1"/>
</dbReference>
<keyword evidence="11" id="KW-1185">Reference proteome</keyword>
<dbReference type="AlphaFoldDB" id="A0A521CKX6"/>
<dbReference type="Pfam" id="PF03786">
    <property type="entry name" value="UxuA"/>
    <property type="match status" value="1"/>
</dbReference>
<evidence type="ECO:0000313" key="10">
    <source>
        <dbReference type="EMBL" id="SMO60078.1"/>
    </source>
</evidence>
<proteinExistence type="inferred from homology"/>
<dbReference type="RefSeq" id="WP_142603128.1">
    <property type="nucleotide sequence ID" value="NZ_FXSZ01000004.1"/>
</dbReference>
<dbReference type="PANTHER" id="PTHR30387:SF2">
    <property type="entry name" value="MANNONATE DEHYDRATASE"/>
    <property type="match status" value="1"/>
</dbReference>
<sequence>MQSSEKNNVNTGLKRMEQTWRWFGPQDPVSLQHVRQAGATGIVTALHHISHGEVWPEEEILKRKKEIEDNGLSWSVVESVTVHESIKTRTGNYQEYIEKYKTTLQNLAKCGINIVTYNFMPVLDWTRTSINYEMPNGAKALYFNWLDLIVFDVHILQRKDAANDYDDELLAKSSARFKNMTTEEIERLTSVVLLGIPGEEEMTLELLRKSLTAYEHIGQAELRENLKYFLQEVSPIAQKCGVKLAIHPDDPPFDILGLPRVVNSREDFEFILHEVNIPANGICFCTGSLGASSQNNLPELVKYIADRIHFVHLRNVSKDQEGNFYEADHLGGDVNMFKVMKELLIIQQKVQDSIPFRSDHGHQMLDDLHKVTNPGYSAIGRLKGLAELRGLELGVVSAM</sequence>
<accession>A0A521CKX6</accession>
<dbReference type="GO" id="GO:0008198">
    <property type="term" value="F:ferrous iron binding"/>
    <property type="evidence" value="ECO:0007669"/>
    <property type="project" value="TreeGrafter"/>
</dbReference>
<comment type="similarity">
    <text evidence="4 9">Belongs to the mannonate dehydratase family.</text>
</comment>
<dbReference type="GO" id="GO:0030145">
    <property type="term" value="F:manganese ion binding"/>
    <property type="evidence" value="ECO:0007669"/>
    <property type="project" value="TreeGrafter"/>
</dbReference>
<evidence type="ECO:0000256" key="4">
    <source>
        <dbReference type="ARBA" id="ARBA00007389"/>
    </source>
</evidence>
<protein>
    <recommendedName>
        <fullName evidence="5 9">Mannonate dehydratase</fullName>
        <ecNumber evidence="5 9">4.2.1.8</ecNumber>
    </recommendedName>
    <alternativeName>
        <fullName evidence="9">D-mannonate hydro-lyase</fullName>
    </alternativeName>
</protein>
<dbReference type="InterPro" id="IPR036237">
    <property type="entry name" value="Xyl_isomerase-like_sf"/>
</dbReference>
<evidence type="ECO:0000256" key="6">
    <source>
        <dbReference type="ARBA" id="ARBA00023004"/>
    </source>
</evidence>
<keyword evidence="7 9" id="KW-0464">Manganese</keyword>
<evidence type="ECO:0000313" key="11">
    <source>
        <dbReference type="Proteomes" id="UP000315971"/>
    </source>
</evidence>
<dbReference type="HAMAP" id="MF_00106">
    <property type="entry name" value="UxuA"/>
    <property type="match status" value="1"/>
</dbReference>
<name>A0A521CKX6_9SPHI</name>
<dbReference type="OrthoDB" id="9780250at2"/>
<keyword evidence="6 9" id="KW-0408">Iron</keyword>
<comment type="function">
    <text evidence="2 9">Catalyzes the dehydration of D-mannonate.</text>
</comment>
<evidence type="ECO:0000256" key="7">
    <source>
        <dbReference type="ARBA" id="ARBA00023211"/>
    </source>
</evidence>
<organism evidence="10 11">
    <name type="scientific">Solitalea koreensis</name>
    <dbReference type="NCBI Taxonomy" id="543615"/>
    <lineage>
        <taxon>Bacteria</taxon>
        <taxon>Pseudomonadati</taxon>
        <taxon>Bacteroidota</taxon>
        <taxon>Sphingobacteriia</taxon>
        <taxon>Sphingobacteriales</taxon>
        <taxon>Sphingobacteriaceae</taxon>
        <taxon>Solitalea</taxon>
    </lineage>
</organism>
<comment type="cofactor">
    <cofactor evidence="9">
        <name>Fe(2+)</name>
        <dbReference type="ChEBI" id="CHEBI:29033"/>
    </cofactor>
    <cofactor evidence="9">
        <name>Mn(2+)</name>
        <dbReference type="ChEBI" id="CHEBI:29035"/>
    </cofactor>
</comment>